<sequence length="1128" mass="124015">MLSLSRSSLRRAAVCLAALALSLLVTPAVRAQSAGGGAGGPVGVGVVAAKRYLPEPDSVCDDSGAAREEGATIAPEEPPITWREWSVGGPLPRAQRDKLTVFLGDEMRTRQTLNRSARCHLQEFVSEQLGYHLAGITAEPVADGGTRAVLEIERAHLVRHIDVEVIDQAPLPLTLSTVFENDIVRRMRLRPGAAMGNDPETCREQLAREAERVRSYLQQEGYPEAKVLLRGQGEDADDDLCADLPTSGVHLVVEVRKGPAYKVGTIRVEGAEAIPATQIRAQFRPGRYCFPTWAPAVGGSCLIERFSQEELGDALERVVALYHERGYPAARVRTDLDFRYSDNFDPVDHEVDFAVIVNERRRIDVLFETSDGGAPLDPAALRARLTFRSEGSYDEVEIARSSAAMRRFFQAQGFFETQITHERVDLGEFDRLIFTIHRGPRLGVVDVDFVGNQSLGDGALRAAIVTNTGPVTGEALSADVARLVELYRQRGYLDAEVEVRVSRGLPAVENPAVLAALIASDAALVPDAPGDAFGEQQAPPATDPDGLYVRFLVSEGPQTRIGEVSFEFADTPRFPPAELEALLDLAPGDPYVREVVDRGRDRLYRFYFENAFPRAEITRCLRLPASELDQPSETSAQAATSAGAASGDATPAAARTVTVVYQLDERAGVRFGEVLVHGNFKTRDWLILDELNYTEGVPLTLSRAEEGQQSLRASGLFNAVQVRYVNLLDGVEPEVNVVVEVQERHDYWVGLEGAVVYSRDDDFLLESALRFPNIAGLGLQSSVRAQGQIKGLTSLTPRLLEGSFIVPHWITRRATKPLFRLLTGNDVHAAPRLETSAFFRNDDTPRFGDITSYGFSTVLSSVGRRGFWRGWVLSLRYDFRRRSLEENLVRNAGPSDDIERSPVNVRTGSFGPQLVIDKRRDASGRPNPLTPEAGFKLDLRAQYASRYLGGQNEFIKLGASGQHFWKLAERIVLTNGLRYDHGIPIGTSLLPETERFFAGGDTTVRGFEEDRLATELIQEIVPPLGQVTRIRVLPAGGNIRAIHNLDLQFRLWEIFDVPVASAIFLDSGVVVNSLQGVSGDDLRHALGIAPIRMVAPFGSLSFEYAVPLDPELGDNPRGRYHINFGLLF</sequence>
<feature type="chain" id="PRO_5003011663" evidence="3">
    <location>
        <begin position="32"/>
        <end position="1128"/>
    </location>
</feature>
<dbReference type="Proteomes" id="UP000001880">
    <property type="component" value="Chromosome"/>
</dbReference>
<name>D0LY45_HALO1</name>
<proteinExistence type="predicted"/>
<dbReference type="InterPro" id="IPR000184">
    <property type="entry name" value="Bac_surfAg_D15"/>
</dbReference>
<feature type="domain" description="Bacterial surface antigen (D15)" evidence="4">
    <location>
        <begin position="773"/>
        <end position="1126"/>
    </location>
</feature>
<reference evidence="6 7" key="1">
    <citation type="journal article" date="2010" name="Stand. Genomic Sci.">
        <title>Complete genome sequence of Haliangium ochraceum type strain (SMP-2).</title>
        <authorList>
            <consortium name="US DOE Joint Genome Institute (JGI-PGF)"/>
            <person name="Ivanova N."/>
            <person name="Daum C."/>
            <person name="Lang E."/>
            <person name="Abt B."/>
            <person name="Kopitz M."/>
            <person name="Saunders E."/>
            <person name="Lapidus A."/>
            <person name="Lucas S."/>
            <person name="Glavina Del Rio T."/>
            <person name="Nolan M."/>
            <person name="Tice H."/>
            <person name="Copeland A."/>
            <person name="Cheng J.F."/>
            <person name="Chen F."/>
            <person name="Bruce D."/>
            <person name="Goodwin L."/>
            <person name="Pitluck S."/>
            <person name="Mavromatis K."/>
            <person name="Pati A."/>
            <person name="Mikhailova N."/>
            <person name="Chen A."/>
            <person name="Palaniappan K."/>
            <person name="Land M."/>
            <person name="Hauser L."/>
            <person name="Chang Y.J."/>
            <person name="Jeffries C.D."/>
            <person name="Detter J.C."/>
            <person name="Brettin T."/>
            <person name="Rohde M."/>
            <person name="Goker M."/>
            <person name="Bristow J."/>
            <person name="Markowitz V."/>
            <person name="Eisen J.A."/>
            <person name="Hugenholtz P."/>
            <person name="Kyrpides N.C."/>
            <person name="Klenk H.P."/>
        </authorList>
    </citation>
    <scope>NUCLEOTIDE SEQUENCE [LARGE SCALE GENOMIC DNA]</scope>
    <source>
        <strain evidence="7">DSM 14365 / CIP 107738 / JCM 11303 / AJ 13395 / SMP-2</strain>
    </source>
</reference>
<gene>
    <name evidence="6" type="ordered locus">Hoch_3695</name>
</gene>
<dbReference type="AlphaFoldDB" id="D0LY45"/>
<dbReference type="KEGG" id="hoh:Hoch_3695"/>
<evidence type="ECO:0000259" key="5">
    <source>
        <dbReference type="Pfam" id="PF07244"/>
    </source>
</evidence>
<dbReference type="eggNOG" id="COG4775">
    <property type="taxonomic scope" value="Bacteria"/>
</dbReference>
<keyword evidence="2" id="KW-0472">Membrane</keyword>
<feature type="domain" description="POTRA" evidence="5">
    <location>
        <begin position="669"/>
        <end position="744"/>
    </location>
</feature>
<evidence type="ECO:0000313" key="6">
    <source>
        <dbReference type="EMBL" id="ACY16195.1"/>
    </source>
</evidence>
<dbReference type="OrthoDB" id="9814535at2"/>
<evidence type="ECO:0000256" key="2">
    <source>
        <dbReference type="ARBA" id="ARBA00023136"/>
    </source>
</evidence>
<keyword evidence="7" id="KW-1185">Reference proteome</keyword>
<organism evidence="6 7">
    <name type="scientific">Haliangium ochraceum (strain DSM 14365 / JCM 11303 / SMP-2)</name>
    <dbReference type="NCBI Taxonomy" id="502025"/>
    <lineage>
        <taxon>Bacteria</taxon>
        <taxon>Pseudomonadati</taxon>
        <taxon>Myxococcota</taxon>
        <taxon>Polyangia</taxon>
        <taxon>Haliangiales</taxon>
        <taxon>Kofleriaceae</taxon>
        <taxon>Haliangium</taxon>
    </lineage>
</organism>
<dbReference type="InterPro" id="IPR010827">
    <property type="entry name" value="BamA/TamA_POTRA"/>
</dbReference>
<keyword evidence="3" id="KW-0732">Signal</keyword>
<comment type="subcellular location">
    <subcellularLocation>
        <location evidence="1">Membrane</location>
    </subcellularLocation>
</comment>
<dbReference type="Pfam" id="PF01103">
    <property type="entry name" value="Omp85"/>
    <property type="match status" value="1"/>
</dbReference>
<evidence type="ECO:0000313" key="7">
    <source>
        <dbReference type="Proteomes" id="UP000001880"/>
    </source>
</evidence>
<feature type="signal peptide" evidence="3">
    <location>
        <begin position="1"/>
        <end position="31"/>
    </location>
</feature>
<accession>D0LY45</accession>
<dbReference type="RefSeq" id="WP_012828794.1">
    <property type="nucleotide sequence ID" value="NC_013440.1"/>
</dbReference>
<dbReference type="Pfam" id="PF07244">
    <property type="entry name" value="POTRA"/>
    <property type="match status" value="3"/>
</dbReference>
<dbReference type="STRING" id="502025.Hoch_3695"/>
<dbReference type="GO" id="GO:0019867">
    <property type="term" value="C:outer membrane"/>
    <property type="evidence" value="ECO:0007669"/>
    <property type="project" value="InterPro"/>
</dbReference>
<evidence type="ECO:0000259" key="4">
    <source>
        <dbReference type="Pfam" id="PF01103"/>
    </source>
</evidence>
<evidence type="ECO:0000256" key="3">
    <source>
        <dbReference type="SAM" id="SignalP"/>
    </source>
</evidence>
<evidence type="ECO:0000256" key="1">
    <source>
        <dbReference type="ARBA" id="ARBA00004370"/>
    </source>
</evidence>
<dbReference type="EMBL" id="CP001804">
    <property type="protein sequence ID" value="ACY16195.1"/>
    <property type="molecule type" value="Genomic_DNA"/>
</dbReference>
<dbReference type="HOGENOM" id="CLU_279366_0_0_7"/>
<protein>
    <submittedName>
        <fullName evidence="6">Surface antigen (D15)</fullName>
    </submittedName>
</protein>
<dbReference type="Gene3D" id="3.10.20.310">
    <property type="entry name" value="membrane protein fhac"/>
    <property type="match status" value="4"/>
</dbReference>
<feature type="domain" description="POTRA" evidence="5">
    <location>
        <begin position="261"/>
        <end position="360"/>
    </location>
</feature>
<feature type="domain" description="POTRA" evidence="5">
    <location>
        <begin position="446"/>
        <end position="503"/>
    </location>
</feature>
<dbReference type="Gene3D" id="2.40.160.50">
    <property type="entry name" value="membrane protein fhac: a member of the omp85/tpsb transporter family"/>
    <property type="match status" value="1"/>
</dbReference>